<feature type="non-terminal residue" evidence="1">
    <location>
        <position position="1"/>
    </location>
</feature>
<evidence type="ECO:0000313" key="1">
    <source>
        <dbReference type="EMBL" id="CAK0911774.1"/>
    </source>
</evidence>
<dbReference type="EMBL" id="CAUYUJ010022637">
    <property type="protein sequence ID" value="CAK0911774.1"/>
    <property type="molecule type" value="Genomic_DNA"/>
</dbReference>
<reference evidence="1" key="1">
    <citation type="submission" date="2023-10" db="EMBL/GenBank/DDBJ databases">
        <authorList>
            <person name="Chen Y."/>
            <person name="Shah S."/>
            <person name="Dougan E. K."/>
            <person name="Thang M."/>
            <person name="Chan C."/>
        </authorList>
    </citation>
    <scope>NUCLEOTIDE SEQUENCE [LARGE SCALE GENOMIC DNA]</scope>
</reference>
<name>A0ABN9YFY8_9DINO</name>
<protein>
    <submittedName>
        <fullName evidence="1">Uncharacterized protein</fullName>
    </submittedName>
</protein>
<organism evidence="1 2">
    <name type="scientific">Prorocentrum cordatum</name>
    <dbReference type="NCBI Taxonomy" id="2364126"/>
    <lineage>
        <taxon>Eukaryota</taxon>
        <taxon>Sar</taxon>
        <taxon>Alveolata</taxon>
        <taxon>Dinophyceae</taxon>
        <taxon>Prorocentrales</taxon>
        <taxon>Prorocentraceae</taxon>
        <taxon>Prorocentrum</taxon>
    </lineage>
</organism>
<dbReference type="Proteomes" id="UP001189429">
    <property type="component" value="Unassembled WGS sequence"/>
</dbReference>
<accession>A0ABN9YFY8</accession>
<evidence type="ECO:0000313" key="2">
    <source>
        <dbReference type="Proteomes" id="UP001189429"/>
    </source>
</evidence>
<comment type="caution">
    <text evidence="1">The sequence shown here is derived from an EMBL/GenBank/DDBJ whole genome shotgun (WGS) entry which is preliminary data.</text>
</comment>
<proteinExistence type="predicted"/>
<sequence>EPLGVRSCCEIGTGARRKEMVSGADGAASDLVALMASPCRSRMVATPQRSRVTPSYVIRTSGAPVQTVPMAPPVATVVARPRWPSGIATTGVWAAPAEALRQHPCGSV</sequence>
<gene>
    <name evidence="1" type="ORF">PCOR1329_LOCUS85539</name>
</gene>
<keyword evidence="2" id="KW-1185">Reference proteome</keyword>